<keyword evidence="1 6" id="KW-0808">Transferase</keyword>
<feature type="domain" description="Thiamine pyrophosphate enzyme N-terminal TPP-binding" evidence="8">
    <location>
        <begin position="10"/>
        <end position="116"/>
    </location>
</feature>
<dbReference type="PIRSF" id="PIRSF004983">
    <property type="entry name" value="MenD"/>
    <property type="match status" value="1"/>
</dbReference>
<reference evidence="10" key="1">
    <citation type="submission" date="2019-05" db="EMBL/GenBank/DDBJ databases">
        <title>Prevotella brunnea sp. nov., isolated from a wound of a patient.</title>
        <authorList>
            <person name="Buhl M."/>
        </authorList>
    </citation>
    <scope>NUCLEOTIDE SEQUENCE [LARGE SCALE GENOMIC DNA]</scope>
    <source>
        <strain evidence="10">A2672</strain>
    </source>
</reference>
<dbReference type="Gene3D" id="3.40.50.1220">
    <property type="entry name" value="TPP-binding domain"/>
    <property type="match status" value="1"/>
</dbReference>
<dbReference type="GO" id="GO:0009234">
    <property type="term" value="P:menaquinone biosynthetic process"/>
    <property type="evidence" value="ECO:0007669"/>
    <property type="project" value="UniProtKB-UniRule"/>
</dbReference>
<dbReference type="UniPathway" id="UPA01057">
    <property type="reaction ID" value="UER00164"/>
</dbReference>
<evidence type="ECO:0000259" key="7">
    <source>
        <dbReference type="Pfam" id="PF02775"/>
    </source>
</evidence>
<comment type="similarity">
    <text evidence="6">Belongs to the TPP enzyme family. MenD subfamily.</text>
</comment>
<comment type="cofactor">
    <cofactor evidence="6">
        <name>Mg(2+)</name>
        <dbReference type="ChEBI" id="CHEBI:18420"/>
    </cofactor>
    <cofactor evidence="6">
        <name>Mn(2+)</name>
        <dbReference type="ChEBI" id="CHEBI:29035"/>
    </cofactor>
</comment>
<dbReference type="InterPro" id="IPR011766">
    <property type="entry name" value="TPP_enzyme_TPP-bd"/>
</dbReference>
<dbReference type="GO" id="GO:0030145">
    <property type="term" value="F:manganese ion binding"/>
    <property type="evidence" value="ECO:0007669"/>
    <property type="project" value="UniProtKB-UniRule"/>
</dbReference>
<dbReference type="Proteomes" id="UP000321612">
    <property type="component" value="Unassembled WGS sequence"/>
</dbReference>
<dbReference type="RefSeq" id="WP_130829630.1">
    <property type="nucleotide sequence ID" value="NZ_SDIK01000030.1"/>
</dbReference>
<evidence type="ECO:0000256" key="3">
    <source>
        <dbReference type="ARBA" id="ARBA00022842"/>
    </source>
</evidence>
<dbReference type="NCBIfam" id="TIGR00173">
    <property type="entry name" value="menD"/>
    <property type="match status" value="1"/>
</dbReference>
<dbReference type="PANTHER" id="PTHR42916:SF1">
    <property type="entry name" value="PROTEIN PHYLLO, CHLOROPLASTIC"/>
    <property type="match status" value="1"/>
</dbReference>
<dbReference type="GO" id="GO:0030976">
    <property type="term" value="F:thiamine pyrophosphate binding"/>
    <property type="evidence" value="ECO:0007669"/>
    <property type="project" value="UniProtKB-UniRule"/>
</dbReference>
<keyword evidence="10" id="KW-1185">Reference proteome</keyword>
<proteinExistence type="inferred from homology"/>
<organism evidence="9 10">
    <name type="scientific">Prevotella brunnea</name>
    <dbReference type="NCBI Taxonomy" id="2508867"/>
    <lineage>
        <taxon>Bacteria</taxon>
        <taxon>Pseudomonadati</taxon>
        <taxon>Bacteroidota</taxon>
        <taxon>Bacteroidia</taxon>
        <taxon>Bacteroidales</taxon>
        <taxon>Prevotellaceae</taxon>
        <taxon>Prevotella</taxon>
    </lineage>
</organism>
<dbReference type="InterPro" id="IPR004433">
    <property type="entry name" value="MenaQ_synth_MenD"/>
</dbReference>
<dbReference type="OrthoDB" id="9791859at2"/>
<keyword evidence="5 6" id="KW-0464">Manganese</keyword>
<evidence type="ECO:0000313" key="9">
    <source>
        <dbReference type="EMBL" id="TXJ62434.1"/>
    </source>
</evidence>
<evidence type="ECO:0000256" key="6">
    <source>
        <dbReference type="HAMAP-Rule" id="MF_01659"/>
    </source>
</evidence>
<dbReference type="EMBL" id="SDIK01000030">
    <property type="protein sequence ID" value="TXJ62434.1"/>
    <property type="molecule type" value="Genomic_DNA"/>
</dbReference>
<gene>
    <name evidence="6 9" type="primary">menD</name>
    <name evidence="9" type="ORF">ETF27_04605</name>
</gene>
<keyword evidence="6" id="KW-0474">Menaquinone biosynthesis</keyword>
<comment type="pathway">
    <text evidence="6">Quinol/quinone metabolism; menaquinone biosynthesis.</text>
</comment>
<feature type="domain" description="Thiamine pyrophosphate enzyme TPP-binding" evidence="7">
    <location>
        <begin position="406"/>
        <end position="533"/>
    </location>
</feature>
<dbReference type="CDD" id="cd07037">
    <property type="entry name" value="TPP_PYR_MenD"/>
    <property type="match status" value="1"/>
</dbReference>
<keyword evidence="4 6" id="KW-0786">Thiamine pyrophosphate</keyword>
<evidence type="ECO:0000256" key="2">
    <source>
        <dbReference type="ARBA" id="ARBA00022723"/>
    </source>
</evidence>
<accession>A0A5C8GK07</accession>
<evidence type="ECO:0000259" key="8">
    <source>
        <dbReference type="Pfam" id="PF02776"/>
    </source>
</evidence>
<comment type="cofactor">
    <cofactor evidence="6">
        <name>thiamine diphosphate</name>
        <dbReference type="ChEBI" id="CHEBI:58937"/>
    </cofactor>
    <text evidence="6">Binds 1 thiamine pyrophosphate per subunit.</text>
</comment>
<name>A0A5C8GK07_9BACT</name>
<evidence type="ECO:0000256" key="5">
    <source>
        <dbReference type="ARBA" id="ARBA00023211"/>
    </source>
</evidence>
<keyword evidence="3 6" id="KW-0460">Magnesium</keyword>
<dbReference type="AlphaFoldDB" id="A0A5C8GK07"/>
<dbReference type="Pfam" id="PF02775">
    <property type="entry name" value="TPP_enzyme_C"/>
    <property type="match status" value="1"/>
</dbReference>
<dbReference type="CDD" id="cd02009">
    <property type="entry name" value="TPP_SHCHC_synthase"/>
    <property type="match status" value="1"/>
</dbReference>
<sequence length="566" mass="63267">MFSNKENVNMLTELLTEFGISKAVVCPGSRNAPIVHNFCECEAIECFSVTDERSAGFFALGLCMKINEPVVVCVTSGTALLNVAPAVAEAYYQNRQLIVVSADRPRQWIGQQDGQTLPQMEALSPYVRKRVSLPEPANDEERWYCNRLINEALSANRRGCPVHINVPISEPLFDFTVNTLPPQRKITFHEAVISHERMTNIAVGFANAQKPMIVFGQMNVVKADEAISGIAILDTFSVVLREKTADNTAGSAQHFDEILSVIGDDERYKPDYIVYMGGTIVSKRLKKFLRSCKDVTSVFVDQWGEVCDTFMNLTDVVQGLPEDALKVLSQAVKNQPPKAFGKLWHDVIVKARKIANAYQPSFSQMQAVKLFHETMRKNDSLAALFYGNSSPLRLGNIYSHEYLFANRGTNGIEGTLSTAVGYATAVREERKVYCIIGDLSFFYDRNALWNRNLTTNVNVLLLNNGGGGIFHQLPGLEKSPHRDTMISAAHTTSARGVCRENDIDYLSAHDEKELKKALKAFFRSNEKPLLLEVFTDAEADARVVGEYYELFKRKLSARRFSSGEDK</sequence>
<comment type="subunit">
    <text evidence="6">Homodimer.</text>
</comment>
<evidence type="ECO:0000256" key="4">
    <source>
        <dbReference type="ARBA" id="ARBA00023052"/>
    </source>
</evidence>
<evidence type="ECO:0000256" key="1">
    <source>
        <dbReference type="ARBA" id="ARBA00022679"/>
    </source>
</evidence>
<dbReference type="InterPro" id="IPR012001">
    <property type="entry name" value="Thiamin_PyroP_enz_TPP-bd_dom"/>
</dbReference>
<comment type="pathway">
    <text evidence="6">Quinol/quinone metabolism; 1,4-dihydroxy-2-naphthoate biosynthesis; 1,4-dihydroxy-2-naphthoate from chorismate: step 2/7.</text>
</comment>
<dbReference type="EC" id="2.2.1.9" evidence="6"/>
<dbReference type="InterPro" id="IPR029061">
    <property type="entry name" value="THDP-binding"/>
</dbReference>
<dbReference type="PANTHER" id="PTHR42916">
    <property type="entry name" value="2-SUCCINYL-5-ENOLPYRUVYL-6-HYDROXY-3-CYCLOHEXENE-1-CARBOXYLATE SYNTHASE"/>
    <property type="match status" value="1"/>
</dbReference>
<dbReference type="Gene3D" id="3.40.50.970">
    <property type="match status" value="2"/>
</dbReference>
<comment type="catalytic activity">
    <reaction evidence="6">
        <text>isochorismate + 2-oxoglutarate + H(+) = 5-enolpyruvoyl-6-hydroxy-2-succinyl-cyclohex-3-ene-1-carboxylate + CO2</text>
        <dbReference type="Rhea" id="RHEA:25593"/>
        <dbReference type="ChEBI" id="CHEBI:15378"/>
        <dbReference type="ChEBI" id="CHEBI:16526"/>
        <dbReference type="ChEBI" id="CHEBI:16810"/>
        <dbReference type="ChEBI" id="CHEBI:29780"/>
        <dbReference type="ChEBI" id="CHEBI:58818"/>
        <dbReference type="EC" id="2.2.1.9"/>
    </reaction>
</comment>
<protein>
    <recommendedName>
        <fullName evidence="6">2-succinyl-5-enolpyruvyl-6-hydroxy-3-cyclohexene-1-carboxylate synthase</fullName>
        <shortName evidence="6">SEPHCHC synthase</shortName>
        <ecNumber evidence="6">2.2.1.9</ecNumber>
    </recommendedName>
    <alternativeName>
        <fullName evidence="6">Menaquinone biosynthesis protein MenD</fullName>
    </alternativeName>
</protein>
<dbReference type="GO" id="GO:0000287">
    <property type="term" value="F:magnesium ion binding"/>
    <property type="evidence" value="ECO:0007669"/>
    <property type="project" value="UniProtKB-UniRule"/>
</dbReference>
<comment type="caution">
    <text evidence="9">The sequence shown here is derived from an EMBL/GenBank/DDBJ whole genome shotgun (WGS) entry which is preliminary data.</text>
</comment>
<keyword evidence="2 6" id="KW-0479">Metal-binding</keyword>
<dbReference type="HAMAP" id="MF_01659">
    <property type="entry name" value="MenD"/>
    <property type="match status" value="1"/>
</dbReference>
<dbReference type="SUPFAM" id="SSF52518">
    <property type="entry name" value="Thiamin diphosphate-binding fold (THDP-binding)"/>
    <property type="match status" value="2"/>
</dbReference>
<evidence type="ECO:0000313" key="10">
    <source>
        <dbReference type="Proteomes" id="UP000321612"/>
    </source>
</evidence>
<dbReference type="UniPathway" id="UPA00079"/>
<comment type="function">
    <text evidence="6">Catalyzes the thiamine diphosphate-dependent decarboxylation of 2-oxoglutarate and the subsequent addition of the resulting succinic semialdehyde-thiamine pyrophosphate anion to isochorismate to yield 2-succinyl-5-enolpyruvyl-6-hydroxy-3-cyclohexene-1-carboxylate (SEPHCHC).</text>
</comment>
<dbReference type="GO" id="GO:0070204">
    <property type="term" value="F:2-succinyl-5-enolpyruvyl-6-hydroxy-3-cyclohexene-1-carboxylic-acid synthase activity"/>
    <property type="evidence" value="ECO:0007669"/>
    <property type="project" value="UniProtKB-UniRule"/>
</dbReference>
<dbReference type="Pfam" id="PF02776">
    <property type="entry name" value="TPP_enzyme_N"/>
    <property type="match status" value="1"/>
</dbReference>